<comment type="similarity">
    <text evidence="3">Belongs to the histone deacetylase family. HD type 1 subfamily.</text>
</comment>
<dbReference type="GO" id="GO:0017056">
    <property type="term" value="F:structural constituent of nuclear pore"/>
    <property type="evidence" value="ECO:0007669"/>
    <property type="project" value="InterPro"/>
</dbReference>
<dbReference type="PRINTS" id="PR01270">
    <property type="entry name" value="HDASUPER"/>
</dbReference>
<dbReference type="InterPro" id="IPR003084">
    <property type="entry name" value="HDAC_I/II"/>
</dbReference>
<dbReference type="InterPro" id="IPR015943">
    <property type="entry name" value="WD40/YVTN_repeat-like_dom_sf"/>
</dbReference>
<dbReference type="InterPro" id="IPR023696">
    <property type="entry name" value="Ureohydrolase_dom_sf"/>
</dbReference>
<dbReference type="Gene3D" id="3.40.800.20">
    <property type="entry name" value="Histone deacetylase domain"/>
    <property type="match status" value="1"/>
</dbReference>
<comment type="similarity">
    <text evidence="2">Belongs to the nucleoporin Nup133 family.</text>
</comment>
<dbReference type="Pfam" id="PF03177">
    <property type="entry name" value="Nucleoporin_C"/>
    <property type="match status" value="1"/>
</dbReference>
<evidence type="ECO:0000256" key="12">
    <source>
        <dbReference type="SAM" id="MobiDB-lite"/>
    </source>
</evidence>
<keyword evidence="7" id="KW-0509">mRNA transport</keyword>
<evidence type="ECO:0000256" key="1">
    <source>
        <dbReference type="ARBA" id="ARBA00004259"/>
    </source>
</evidence>
<keyword evidence="5" id="KW-0813">Transport</keyword>
<evidence type="ECO:0000256" key="10">
    <source>
        <dbReference type="ARBA" id="ARBA00023010"/>
    </source>
</evidence>
<sequence>MAMTASHRAVLIRSAKGICAADGLPSNAGRATRVHALIEAFGLCSKVRVVEAAAATDAELTEFHSEEYIECLLHPEATGSESDSDSDNADDDDRLRRFGLLYDCPVFEGMEGHVRMAAGGTLAAAACLVDGSARVAMHWEGGRHHGQRSRAAGFCYVNDAVLGILKLQARFGKVLYIDLDLHHGDGVQDAFVYSNKVTTLSIHHYDRGFYPNSGGAADEGKGHGAGHSINATLRRGASDAVFKRVFGSVASAAVEALEPGAVVVQCGCDGLAGDPHKIFNLTGQAFVDAVQAVLAWKLPTLLLGGGGYSNANAARCWTRLTAVAAGEQDIAASRDIPEHAYLNDYAPAFDMAIEATLAGDANTDESIEATISAEAMSEASQEQTSVFNYNDDDMELTQESASEGEHTLLRGDRHAVFEVGALPPAARQLLASSDEVSCGVSGVARFAFVATASTCVVWSFAAGSSAAVHRLAMPDAGKGAGAPAVALVAGVGAGDVGVVAVGGLGHVRYWDRVVFGLGGASQFHSAALTLGPTDRCEQIVEASAGLLVVATRNGALYRLALLTAQGAAGLDARALSRTAGSRGGVLSRMASLLGGASGEGGPDDQLVSVARGGRTEIRHSREVYALTRSRLAKWVVSSAHPERLAYSVDLHHALSASVAQALRSDAELHFHDVAAAGSDVCVLVSAGLNLAVVTLRAAHVASEPSVAGLTLLRYAAPHPLPQSGAGRPRLVVPAGGPVMFVAFDQTVVAAALPAPGSSFEEAVKLRYGDCVLAATAIDDQQAESCILLACRRAGILRMTATARQVPDSGMVDADTRVGRPQQEQLEQAVFFGSDAARNPLAFAITSDAPGLDAHLQAAALRVSHAILDGSSRFVADRLDIGALLRERLRRAHAVTQALADNGLTGKLSPAARAQLCSNVEKLAAAQSLWDLQNAAWARTGPAMQLLANLAAAFLETSGQQQHQSKDPLRLFFRLHCAAIGDLLVLMHRRLPALIRALAVSPSGVKDGQVVSYEASRIAAAVLQPALAYRFQHARLYAVGDPAPERWTEHPAIADMLVDRLEASYSLCRDLSAHHCQALYERITATALPGDERPNDHALAIFDDAVSVSHVSLSPDGDDDDAAAAALRPLANAVDDDPYTSPLALLRETIDQIGPLANLCFRVFVDRIARLAAASSATAHDLAQRYDALRPRFLLCLVPLGRAPVAFRLAEEYRDLPSLVTLVFVADPANAATHLRRYVERYSKDFADTLLAFYERRAAWASLLHTQDDKFDAWLKDYIDLRTAEDPHGPLSKFGWIHDVKVADFSAAAARLVRAGLDAEEVDDAQTLLSLSKLAFIAYESQEPELDDTMAEARSRLDNAMGLCQVQAGLLHYFTALLGPTDSNTDDRKAAYHVALYTTTPELRHAHPALYIVFSELVRRIRSRRTLPVEDLIDVLTIPDNLYTLDIAAAADADDQDVFSNDTVRDRFSLAVDILSCASVRLPEQTRESALRSIWRRVFLSDNWPEIHRNTTGNVPDSVLRSELLNTTLYRVLHSCWAIRKLSHPDWYLLPADSFSSSDLDYLVSTRLMPQFGPESANDSSAQWKPLSTTTALALTNDYADEDRHLQAAIDCGLDGYYSEILRIVAEQASTPCLDDDEVLASDGDESDDQMDTD</sequence>
<dbReference type="PRINTS" id="PR01271">
    <property type="entry name" value="HISDACETLASE"/>
</dbReference>
<dbReference type="InterPro" id="IPR007187">
    <property type="entry name" value="Nucleoporin_Nup133/Nup155_C"/>
</dbReference>
<feature type="domain" description="Histone deacetylase" evidence="13">
    <location>
        <begin position="25"/>
        <end position="323"/>
    </location>
</feature>
<keyword evidence="11" id="KW-0539">Nucleus</keyword>
<feature type="region of interest" description="Disordered" evidence="12">
    <location>
        <begin position="1634"/>
        <end position="1653"/>
    </location>
</feature>
<dbReference type="InterPro" id="IPR037624">
    <property type="entry name" value="Nup133-like"/>
</dbReference>
<reference evidence="16" key="1">
    <citation type="submission" date="2022-07" db="EMBL/GenBank/DDBJ databases">
        <title>Phylogenomic reconstructions and comparative analyses of Kickxellomycotina fungi.</title>
        <authorList>
            <person name="Reynolds N.K."/>
            <person name="Stajich J.E."/>
            <person name="Barry K."/>
            <person name="Grigoriev I.V."/>
            <person name="Crous P."/>
            <person name="Smith M.E."/>
        </authorList>
    </citation>
    <scope>NUCLEOTIDE SEQUENCE</scope>
    <source>
        <strain evidence="16">RSA 476</strain>
    </source>
</reference>
<dbReference type="SUPFAM" id="SSF117289">
    <property type="entry name" value="Nucleoporin domain"/>
    <property type="match status" value="1"/>
</dbReference>
<keyword evidence="17" id="KW-1185">Reference proteome</keyword>
<dbReference type="GO" id="GO:0006606">
    <property type="term" value="P:protein import into nucleus"/>
    <property type="evidence" value="ECO:0007669"/>
    <property type="project" value="TreeGrafter"/>
</dbReference>
<evidence type="ECO:0000256" key="7">
    <source>
        <dbReference type="ARBA" id="ARBA00022816"/>
    </source>
</evidence>
<keyword evidence="8" id="KW-0156">Chromatin regulator</keyword>
<evidence type="ECO:0000256" key="8">
    <source>
        <dbReference type="ARBA" id="ARBA00022853"/>
    </source>
</evidence>
<evidence type="ECO:0000313" key="16">
    <source>
        <dbReference type="EMBL" id="KAJ2867505.1"/>
    </source>
</evidence>
<dbReference type="GO" id="GO:0141221">
    <property type="term" value="F:histone deacetylase activity, hydrolytic mechanism"/>
    <property type="evidence" value="ECO:0007669"/>
    <property type="project" value="UniProtKB-EC"/>
</dbReference>
<dbReference type="Gene3D" id="2.130.10.10">
    <property type="entry name" value="YVTN repeat-like/Quinoprotein amine dehydrogenase"/>
    <property type="match status" value="1"/>
</dbReference>
<evidence type="ECO:0000256" key="9">
    <source>
        <dbReference type="ARBA" id="ARBA00022927"/>
    </source>
</evidence>
<gene>
    <name evidence="16" type="primary">HDAC8</name>
    <name evidence="16" type="ORF">GGH94_000790</name>
</gene>
<dbReference type="SUPFAM" id="SSF52768">
    <property type="entry name" value="Arginase/deacetylase"/>
    <property type="match status" value="1"/>
</dbReference>
<dbReference type="Proteomes" id="UP001140074">
    <property type="component" value="Unassembled WGS sequence"/>
</dbReference>
<protein>
    <recommendedName>
        <fullName evidence="4">histone deacetylase</fullName>
        <ecNumber evidence="4">3.5.1.98</ecNumber>
    </recommendedName>
</protein>
<evidence type="ECO:0000256" key="4">
    <source>
        <dbReference type="ARBA" id="ARBA00012111"/>
    </source>
</evidence>
<evidence type="ECO:0000256" key="3">
    <source>
        <dbReference type="ARBA" id="ARBA00006457"/>
    </source>
</evidence>
<dbReference type="Pfam" id="PF00850">
    <property type="entry name" value="Hist_deacetyl"/>
    <property type="match status" value="1"/>
</dbReference>
<evidence type="ECO:0000259" key="14">
    <source>
        <dbReference type="Pfam" id="PF03177"/>
    </source>
</evidence>
<dbReference type="InterPro" id="IPR000286">
    <property type="entry name" value="HDACs"/>
</dbReference>
<accession>A0A9W8IN18</accession>
<comment type="subcellular location">
    <subcellularLocation>
        <location evidence="1">Nucleus envelope</location>
    </subcellularLocation>
</comment>
<keyword evidence="6 16" id="KW-0378">Hydrolase</keyword>
<dbReference type="InterPro" id="IPR023801">
    <property type="entry name" value="His_deacetylse_dom"/>
</dbReference>
<evidence type="ECO:0000256" key="5">
    <source>
        <dbReference type="ARBA" id="ARBA00022448"/>
    </source>
</evidence>
<dbReference type="PANTHER" id="PTHR13405">
    <property type="entry name" value="NUCLEAR PORE COMPLEX PROTEIN NUP133"/>
    <property type="match status" value="1"/>
</dbReference>
<proteinExistence type="inferred from homology"/>
<dbReference type="EMBL" id="JANBUY010000017">
    <property type="protein sequence ID" value="KAJ2867505.1"/>
    <property type="molecule type" value="Genomic_DNA"/>
</dbReference>
<name>A0A9W8IN18_9FUNG</name>
<evidence type="ECO:0000259" key="15">
    <source>
        <dbReference type="Pfam" id="PF08801"/>
    </source>
</evidence>
<keyword evidence="10" id="KW-0811">Translocation</keyword>
<keyword evidence="9" id="KW-0653">Protein transport</keyword>
<dbReference type="PANTHER" id="PTHR13405:SF11">
    <property type="entry name" value="NUCLEAR PORE COMPLEX PROTEIN NUP133"/>
    <property type="match status" value="1"/>
</dbReference>
<evidence type="ECO:0000259" key="13">
    <source>
        <dbReference type="Pfam" id="PF00850"/>
    </source>
</evidence>
<dbReference type="GO" id="GO:0016973">
    <property type="term" value="P:poly(A)+ mRNA export from nucleus"/>
    <property type="evidence" value="ECO:0007669"/>
    <property type="project" value="TreeGrafter"/>
</dbReference>
<dbReference type="Pfam" id="PF08801">
    <property type="entry name" value="Nucleoporin_N"/>
    <property type="match status" value="1"/>
</dbReference>
<dbReference type="GO" id="GO:0000972">
    <property type="term" value="P:transcription-dependent tethering of RNA polymerase II gene DNA at nuclear periphery"/>
    <property type="evidence" value="ECO:0007669"/>
    <property type="project" value="TreeGrafter"/>
</dbReference>
<evidence type="ECO:0000256" key="2">
    <source>
        <dbReference type="ARBA" id="ARBA00005569"/>
    </source>
</evidence>
<evidence type="ECO:0000313" key="17">
    <source>
        <dbReference type="Proteomes" id="UP001140074"/>
    </source>
</evidence>
<dbReference type="InterPro" id="IPR014908">
    <property type="entry name" value="Nucleoporin_Nup133/Nup155_N"/>
</dbReference>
<dbReference type="Gene3D" id="1.20.58.1380">
    <property type="match status" value="1"/>
</dbReference>
<organism evidence="16 17">
    <name type="scientific">Coemansia aciculifera</name>
    <dbReference type="NCBI Taxonomy" id="417176"/>
    <lineage>
        <taxon>Eukaryota</taxon>
        <taxon>Fungi</taxon>
        <taxon>Fungi incertae sedis</taxon>
        <taxon>Zoopagomycota</taxon>
        <taxon>Kickxellomycotina</taxon>
        <taxon>Kickxellomycetes</taxon>
        <taxon>Kickxellales</taxon>
        <taxon>Kickxellaceae</taxon>
        <taxon>Coemansia</taxon>
    </lineage>
</organism>
<evidence type="ECO:0000256" key="11">
    <source>
        <dbReference type="ARBA" id="ARBA00023242"/>
    </source>
</evidence>
<comment type="caution">
    <text evidence="16">The sequence shown here is derived from an EMBL/GenBank/DDBJ whole genome shotgun (WGS) entry which is preliminary data.</text>
</comment>
<dbReference type="GO" id="GO:0031080">
    <property type="term" value="C:nuclear pore outer ring"/>
    <property type="evidence" value="ECO:0007669"/>
    <property type="project" value="TreeGrafter"/>
</dbReference>
<feature type="domain" description="Nucleoporin Nup133/Nup155-like C-terminal" evidence="14">
    <location>
        <begin position="1234"/>
        <end position="1568"/>
    </location>
</feature>
<dbReference type="EC" id="3.5.1.98" evidence="4"/>
<evidence type="ECO:0000256" key="6">
    <source>
        <dbReference type="ARBA" id="ARBA00022801"/>
    </source>
</evidence>
<feature type="domain" description="Nucleoporin Nup133/Nup155-like N-terminal" evidence="15">
    <location>
        <begin position="416"/>
        <end position="760"/>
    </location>
</feature>
<dbReference type="InterPro" id="IPR037138">
    <property type="entry name" value="His_deacetylse_dom_sf"/>
</dbReference>